<name>A0A060USF6_9PROT</name>
<comment type="caution">
    <text evidence="1">The sequence shown here is derived from an EMBL/GenBank/DDBJ whole genome shotgun (WGS) entry which is preliminary data.</text>
</comment>
<sequence>MTATDSSILNQYRVGKEPFYQAP</sequence>
<dbReference type="AlphaFoldDB" id="A0A060USF6"/>
<reference evidence="1" key="2">
    <citation type="submission" date="2014-07" db="EMBL/GenBank/DDBJ databases">
        <title>Initial genome analysis of the psychrotolerant acidophile Acidithiobacillus ferrivorans CF27: insights into iron and sulfur oxidation pathways and into biofilm formation.</title>
        <authorList>
            <person name="Talla E."/>
            <person name="Hedrich S."/>
            <person name="Mangenot S."/>
            <person name="Ji B."/>
            <person name="Johnson D.B."/>
            <person name="Barbe V."/>
            <person name="Bonnefoy V."/>
        </authorList>
    </citation>
    <scope>NUCLEOTIDE SEQUENCE [LARGE SCALE GENOMIC DNA]</scope>
    <source>
        <strain evidence="1">CF27</strain>
    </source>
</reference>
<gene>
    <name evidence="1" type="ORF">AFERRI_530250</name>
</gene>
<organism evidence="1">
    <name type="scientific">Acidithiobacillus ferrivorans</name>
    <dbReference type="NCBI Taxonomy" id="160808"/>
    <lineage>
        <taxon>Bacteria</taxon>
        <taxon>Pseudomonadati</taxon>
        <taxon>Pseudomonadota</taxon>
        <taxon>Acidithiobacillia</taxon>
        <taxon>Acidithiobacillales</taxon>
        <taxon>Acidithiobacillaceae</taxon>
        <taxon>Acidithiobacillus</taxon>
    </lineage>
</organism>
<reference evidence="1" key="1">
    <citation type="submission" date="2014-03" db="EMBL/GenBank/DDBJ databases">
        <authorList>
            <person name="Genoscope - CEA"/>
        </authorList>
    </citation>
    <scope>NUCLEOTIDE SEQUENCE [LARGE SCALE GENOMIC DNA]</scope>
    <source>
        <strain evidence="1">CF27</strain>
    </source>
</reference>
<dbReference type="EMBL" id="CCCS020000049">
    <property type="protein sequence ID" value="CDQ11355.1"/>
    <property type="molecule type" value="Genomic_DNA"/>
</dbReference>
<protein>
    <submittedName>
        <fullName evidence="1">Uncharacterized protein</fullName>
    </submittedName>
</protein>
<accession>A0A060USF6</accession>
<proteinExistence type="predicted"/>
<evidence type="ECO:0000313" key="1">
    <source>
        <dbReference type="EMBL" id="CDQ11355.1"/>
    </source>
</evidence>